<accession>A0A066YIT9</accession>
<gene>
    <name evidence="3" type="ORF">KCH_68500</name>
</gene>
<comment type="caution">
    <text evidence="3">The sequence shown here is derived from an EMBL/GenBank/DDBJ whole genome shotgun (WGS) entry which is preliminary data.</text>
</comment>
<feature type="region of interest" description="Disordered" evidence="1">
    <location>
        <begin position="67"/>
        <end position="100"/>
    </location>
</feature>
<dbReference type="PROSITE" id="PS51318">
    <property type="entry name" value="TAT"/>
    <property type="match status" value="1"/>
</dbReference>
<dbReference type="PATRIC" id="fig|1348663.4.peg.6631"/>
<evidence type="ECO:0000256" key="2">
    <source>
        <dbReference type="SAM" id="SignalP"/>
    </source>
</evidence>
<dbReference type="InterPro" id="IPR006311">
    <property type="entry name" value="TAT_signal"/>
</dbReference>
<feature type="signal peptide" evidence="2">
    <location>
        <begin position="1"/>
        <end position="32"/>
    </location>
</feature>
<name>A0A066YIT9_9ACTN</name>
<organism evidence="3 4">
    <name type="scientific">Kitasatospora cheerisanensis KCTC 2395</name>
    <dbReference type="NCBI Taxonomy" id="1348663"/>
    <lineage>
        <taxon>Bacteria</taxon>
        <taxon>Bacillati</taxon>
        <taxon>Actinomycetota</taxon>
        <taxon>Actinomycetes</taxon>
        <taxon>Kitasatosporales</taxon>
        <taxon>Streptomycetaceae</taxon>
        <taxon>Kitasatospora</taxon>
    </lineage>
</organism>
<proteinExistence type="predicted"/>
<keyword evidence="2" id="KW-0732">Signal</keyword>
<sequence length="100" mass="10156">MSPELSRRTLLGGAAAAAVLSALPLSVRQALAAPPAGQAGGHPARGDLHAGEPGVRPLLRHLPGVRGFGDARRGGGGVNGRSVFHQPTRPGPRATCCRTR</sequence>
<evidence type="ECO:0000313" key="3">
    <source>
        <dbReference type="EMBL" id="KDN81403.1"/>
    </source>
</evidence>
<feature type="region of interest" description="Disordered" evidence="1">
    <location>
        <begin position="33"/>
        <end position="55"/>
    </location>
</feature>
<evidence type="ECO:0000313" key="4">
    <source>
        <dbReference type="Proteomes" id="UP000027178"/>
    </source>
</evidence>
<feature type="chain" id="PRO_5001631507" evidence="2">
    <location>
        <begin position="33"/>
        <end position="100"/>
    </location>
</feature>
<dbReference type="Proteomes" id="UP000027178">
    <property type="component" value="Unassembled WGS sequence"/>
</dbReference>
<dbReference type="HOGENOM" id="CLU_2302099_0_0_11"/>
<dbReference type="EMBL" id="JNBY01000145">
    <property type="protein sequence ID" value="KDN81403.1"/>
    <property type="molecule type" value="Genomic_DNA"/>
</dbReference>
<evidence type="ECO:0000256" key="1">
    <source>
        <dbReference type="SAM" id="MobiDB-lite"/>
    </source>
</evidence>
<dbReference type="AlphaFoldDB" id="A0A066YIT9"/>
<reference evidence="3 4" key="1">
    <citation type="submission" date="2014-05" db="EMBL/GenBank/DDBJ databases">
        <title>Draft Genome Sequence of Kitasatospora cheerisanensis KCTC 2395.</title>
        <authorList>
            <person name="Nam D.H."/>
        </authorList>
    </citation>
    <scope>NUCLEOTIDE SEQUENCE [LARGE SCALE GENOMIC DNA]</scope>
    <source>
        <strain evidence="3 4">KCTC 2395</strain>
    </source>
</reference>
<keyword evidence="4" id="KW-1185">Reference proteome</keyword>
<protein>
    <submittedName>
        <fullName evidence="3">Uncharacterized protein</fullName>
    </submittedName>
</protein>